<dbReference type="GO" id="GO:0036376">
    <property type="term" value="P:sodium ion export across plasma membrane"/>
    <property type="evidence" value="ECO:0007669"/>
    <property type="project" value="InterPro"/>
</dbReference>
<evidence type="ECO:0000256" key="8">
    <source>
        <dbReference type="ARBA" id="ARBA00023065"/>
    </source>
</evidence>
<dbReference type="InterPro" id="IPR006153">
    <property type="entry name" value="Cation/H_exchanger_TM"/>
</dbReference>
<keyword evidence="9 12" id="KW-0472">Membrane</keyword>
<gene>
    <name evidence="14" type="ORF">K437DRAFT_257997</name>
</gene>
<comment type="similarity">
    <text evidence="2">Belongs to the fungal Na(+)/H(+) exchanger family.</text>
</comment>
<keyword evidence="7" id="KW-0915">Sodium</keyword>
<keyword evidence="4" id="KW-0050">Antiport</keyword>
<reference evidence="14 15" key="1">
    <citation type="submission" date="2014-05" db="EMBL/GenBank/DDBJ databases">
        <title>Draft genome sequence of a rare smut relative, Tilletiaria anomala UBC 951.</title>
        <authorList>
            <consortium name="DOE Joint Genome Institute"/>
            <person name="Toome M."/>
            <person name="Kuo A."/>
            <person name="Henrissat B."/>
            <person name="Lipzen A."/>
            <person name="Tritt A."/>
            <person name="Yoshinaga Y."/>
            <person name="Zane M."/>
            <person name="Barry K."/>
            <person name="Grigoriev I.V."/>
            <person name="Spatafora J.W."/>
            <person name="Aimea M.C."/>
        </authorList>
    </citation>
    <scope>NUCLEOTIDE SEQUENCE [LARGE SCALE GENOMIC DNA]</scope>
    <source>
        <strain evidence="14 15">UBC 951</strain>
    </source>
</reference>
<dbReference type="HOGENOM" id="CLU_008635_5_2_1"/>
<evidence type="ECO:0000256" key="12">
    <source>
        <dbReference type="SAM" id="Phobius"/>
    </source>
</evidence>
<dbReference type="PANTHER" id="PTHR31382:SF1">
    <property type="entry name" value="SODIUM ION_PROTON EXCHANGER (EUROFUNG)"/>
    <property type="match status" value="1"/>
</dbReference>
<evidence type="ECO:0000256" key="9">
    <source>
        <dbReference type="ARBA" id="ARBA00023136"/>
    </source>
</evidence>
<feature type="compositionally biased region" description="Low complexity" evidence="11">
    <location>
        <begin position="673"/>
        <end position="685"/>
    </location>
</feature>
<feature type="transmembrane region" description="Helical" evidence="12">
    <location>
        <begin position="385"/>
        <end position="404"/>
    </location>
</feature>
<dbReference type="GO" id="GO:0005886">
    <property type="term" value="C:plasma membrane"/>
    <property type="evidence" value="ECO:0007669"/>
    <property type="project" value="InterPro"/>
</dbReference>
<dbReference type="Pfam" id="PF00999">
    <property type="entry name" value="Na_H_Exchanger"/>
    <property type="match status" value="1"/>
</dbReference>
<feature type="compositionally biased region" description="Polar residues" evidence="11">
    <location>
        <begin position="717"/>
        <end position="729"/>
    </location>
</feature>
<feature type="domain" description="Cation/H+ exchanger transmembrane" evidence="13">
    <location>
        <begin position="37"/>
        <end position="438"/>
    </location>
</feature>
<evidence type="ECO:0000256" key="3">
    <source>
        <dbReference type="ARBA" id="ARBA00022448"/>
    </source>
</evidence>
<keyword evidence="10" id="KW-0739">Sodium transport</keyword>
<feature type="transmembrane region" description="Helical" evidence="12">
    <location>
        <begin position="223"/>
        <end position="244"/>
    </location>
</feature>
<feature type="region of interest" description="Disordered" evidence="11">
    <location>
        <begin position="673"/>
        <end position="744"/>
    </location>
</feature>
<feature type="transmembrane region" description="Helical" evidence="12">
    <location>
        <begin position="47"/>
        <end position="65"/>
    </location>
</feature>
<feature type="region of interest" description="Disordered" evidence="11">
    <location>
        <begin position="524"/>
        <end position="606"/>
    </location>
</feature>
<keyword evidence="8" id="KW-0406">Ion transport</keyword>
<evidence type="ECO:0000256" key="6">
    <source>
        <dbReference type="ARBA" id="ARBA00022989"/>
    </source>
</evidence>
<dbReference type="AlphaFoldDB" id="A0A066VP39"/>
<evidence type="ECO:0000259" key="13">
    <source>
        <dbReference type="Pfam" id="PF00999"/>
    </source>
</evidence>
<dbReference type="GO" id="GO:0015385">
    <property type="term" value="F:sodium:proton antiporter activity"/>
    <property type="evidence" value="ECO:0007669"/>
    <property type="project" value="InterPro"/>
</dbReference>
<dbReference type="FunFam" id="1.20.1530.20:FF:000015">
    <property type="entry name" value="Na(+)/H(+) antiporter 2"/>
    <property type="match status" value="1"/>
</dbReference>
<dbReference type="STRING" id="1037660.A0A066VP39"/>
<dbReference type="InterPro" id="IPR004712">
    <property type="entry name" value="Na+/H+_antiporter_fungi"/>
</dbReference>
<feature type="transmembrane region" description="Helical" evidence="12">
    <location>
        <begin position="85"/>
        <end position="104"/>
    </location>
</feature>
<feature type="transmembrane region" description="Helical" evidence="12">
    <location>
        <begin position="416"/>
        <end position="436"/>
    </location>
</feature>
<keyword evidence="3" id="KW-0813">Transport</keyword>
<keyword evidence="5 12" id="KW-0812">Transmembrane</keyword>
<evidence type="ECO:0000313" key="14">
    <source>
        <dbReference type="EMBL" id="KDN42068.1"/>
    </source>
</evidence>
<evidence type="ECO:0000256" key="10">
    <source>
        <dbReference type="ARBA" id="ARBA00023201"/>
    </source>
</evidence>
<evidence type="ECO:0000256" key="11">
    <source>
        <dbReference type="SAM" id="MobiDB-lite"/>
    </source>
</evidence>
<dbReference type="OrthoDB" id="2190219at2759"/>
<comment type="subcellular location">
    <subcellularLocation>
        <location evidence="1">Membrane</location>
        <topology evidence="1">Multi-pass membrane protein</topology>
    </subcellularLocation>
</comment>
<dbReference type="InParanoid" id="A0A066VP39"/>
<evidence type="ECO:0000256" key="2">
    <source>
        <dbReference type="ARBA" id="ARBA00005248"/>
    </source>
</evidence>
<evidence type="ECO:0000256" key="5">
    <source>
        <dbReference type="ARBA" id="ARBA00022692"/>
    </source>
</evidence>
<dbReference type="InterPro" id="IPR038770">
    <property type="entry name" value="Na+/solute_symporter_sf"/>
</dbReference>
<evidence type="ECO:0000313" key="15">
    <source>
        <dbReference type="Proteomes" id="UP000027361"/>
    </source>
</evidence>
<dbReference type="EMBL" id="JMSN01000073">
    <property type="protein sequence ID" value="KDN42068.1"/>
    <property type="molecule type" value="Genomic_DNA"/>
</dbReference>
<dbReference type="GeneID" id="25264844"/>
<protein>
    <recommendedName>
        <fullName evidence="13">Cation/H+ exchanger transmembrane domain-containing protein</fullName>
    </recommendedName>
</protein>
<dbReference type="PANTHER" id="PTHR31382">
    <property type="entry name" value="NA(+)/H(+) ANTIPORTER"/>
    <property type="match status" value="1"/>
</dbReference>
<accession>A0A066VP39</accession>
<sequence length="744" mass="80854">MLEIIGTRAVQLVHTDITDVSKALSVLGFFIVGYGLISYVVKERLYLSEPLIAVTAGIITGPYVLGWVDPLSWGDTETTNYMTYQLTRIVIGVQVLFCGISLPAKYLPKNGLSLSVLLILVMTCAWFTSALLIWGIIPGLSFLESLCLAAAVTPTDPVLANSITKGRFAEKHVPVNVRNILVAESGANDGLGFPFMYLAIYLIQRLPGGEDEGLSVGDEIGRWGYSAVLYQIGVSIAYGAVVGYIARKTLKWAEARQYIDKDNFFAYGLGLALFVLGTTGLFGSDDILACFICGNSFTYNDWFRLRTEDNDTQDILDMLLNTAVFIYIGAIIDWKQYVPSGNFLQLDAWRVIVLSITLLILRRPPWVISATKLIPALTNLKESSFAGWFGPIGVSSVFYIQVALRELPEASERLRAVYAPVVLFIVFASILCHGITVPVSKLGPSILRRTTTLTQTRSITFTSRPSSRVNSITEGGANGRGGGMSEVREVWNPFFALWDGLVHCALFWRKDSFWRKPPARKTQLSVMKGKIISAPTHAQRQHAIEDESETDRSGFSSSSAKVLNERSESASDEDAGPEPAASRVTRPPPPAMELPTSMPTKDGAFTPVAAPAPDAVHPHASRIAHVVREFQRALEHELTCEREAAVKDAAEGCSAEIRAAIAAKKAYAAQARPTMPASAGSSSGDSGSGGFEMPKKTSIKATPPQTPGIPSVPGTPSGEQRSIRFTDQQDLLKGTVARLREHDT</sequence>
<feature type="transmembrane region" description="Helical" evidence="12">
    <location>
        <begin position="264"/>
        <end position="282"/>
    </location>
</feature>
<keyword evidence="15" id="KW-1185">Reference proteome</keyword>
<name>A0A066VP39_TILAU</name>
<evidence type="ECO:0000256" key="1">
    <source>
        <dbReference type="ARBA" id="ARBA00004141"/>
    </source>
</evidence>
<evidence type="ECO:0000256" key="7">
    <source>
        <dbReference type="ARBA" id="ARBA00023053"/>
    </source>
</evidence>
<organism evidence="14 15">
    <name type="scientific">Tilletiaria anomala (strain ATCC 24038 / CBS 436.72 / UBC 951)</name>
    <dbReference type="NCBI Taxonomy" id="1037660"/>
    <lineage>
        <taxon>Eukaryota</taxon>
        <taxon>Fungi</taxon>
        <taxon>Dikarya</taxon>
        <taxon>Basidiomycota</taxon>
        <taxon>Ustilaginomycotina</taxon>
        <taxon>Exobasidiomycetes</taxon>
        <taxon>Georgefischeriales</taxon>
        <taxon>Tilletiariaceae</taxon>
        <taxon>Tilletiaria</taxon>
    </lineage>
</organism>
<feature type="transmembrane region" description="Helical" evidence="12">
    <location>
        <begin position="20"/>
        <end position="40"/>
    </location>
</feature>
<evidence type="ECO:0000256" key="4">
    <source>
        <dbReference type="ARBA" id="ARBA00022449"/>
    </source>
</evidence>
<proteinExistence type="inferred from homology"/>
<feature type="transmembrane region" description="Helical" evidence="12">
    <location>
        <begin position="116"/>
        <end position="137"/>
    </location>
</feature>
<dbReference type="GO" id="GO:0120029">
    <property type="term" value="P:proton export across plasma membrane"/>
    <property type="evidence" value="ECO:0007669"/>
    <property type="project" value="InterPro"/>
</dbReference>
<dbReference type="Proteomes" id="UP000027361">
    <property type="component" value="Unassembled WGS sequence"/>
</dbReference>
<dbReference type="RefSeq" id="XP_013241932.1">
    <property type="nucleotide sequence ID" value="XM_013386478.1"/>
</dbReference>
<dbReference type="OMA" id="QKDSFWR"/>
<dbReference type="Gene3D" id="1.20.1530.20">
    <property type="match status" value="1"/>
</dbReference>
<dbReference type="GO" id="GO:0042391">
    <property type="term" value="P:regulation of membrane potential"/>
    <property type="evidence" value="ECO:0007669"/>
    <property type="project" value="InterPro"/>
</dbReference>
<comment type="caution">
    <text evidence="14">The sequence shown here is derived from an EMBL/GenBank/DDBJ whole genome shotgun (WGS) entry which is preliminary data.</text>
</comment>
<keyword evidence="6 12" id="KW-1133">Transmembrane helix</keyword>